<evidence type="ECO:0000313" key="2">
    <source>
        <dbReference type="EMBL" id="NNU17523.1"/>
    </source>
</evidence>
<organism evidence="2 3">
    <name type="scientific">Parvularcula mediterranea</name>
    <dbReference type="NCBI Taxonomy" id="2732508"/>
    <lineage>
        <taxon>Bacteria</taxon>
        <taxon>Pseudomonadati</taxon>
        <taxon>Pseudomonadota</taxon>
        <taxon>Alphaproteobacteria</taxon>
        <taxon>Parvularculales</taxon>
        <taxon>Parvularculaceae</taxon>
        <taxon>Parvularcula</taxon>
    </lineage>
</organism>
<name>A0A7Y3RNX0_9PROT</name>
<dbReference type="AlphaFoldDB" id="A0A7Y3RNX0"/>
<feature type="transmembrane region" description="Helical" evidence="1">
    <location>
        <begin position="185"/>
        <end position="207"/>
    </location>
</feature>
<feature type="transmembrane region" description="Helical" evidence="1">
    <location>
        <begin position="49"/>
        <end position="71"/>
    </location>
</feature>
<protein>
    <submittedName>
        <fullName evidence="2">DUF4386 domain-containing protein</fullName>
    </submittedName>
</protein>
<reference evidence="2 3" key="1">
    <citation type="submission" date="2020-05" db="EMBL/GenBank/DDBJ databases">
        <title>Parvularcula mediterraneae sp. nov., isolated from polypropylene straw from shallow seawater of the seashore of Laganas in Zakynthos island, Greece.</title>
        <authorList>
            <person name="Szabo I."/>
            <person name="Al-Omari J."/>
            <person name="Rado J."/>
            <person name="Szerdahelyi G.S."/>
        </authorList>
    </citation>
    <scope>NUCLEOTIDE SEQUENCE [LARGE SCALE GENOMIC DNA]</scope>
    <source>
        <strain evidence="2 3">ZS-1/3</strain>
    </source>
</reference>
<dbReference type="EMBL" id="JABFCX010000003">
    <property type="protein sequence ID" value="NNU17523.1"/>
    <property type="molecule type" value="Genomic_DNA"/>
</dbReference>
<comment type="caution">
    <text evidence="2">The sequence shown here is derived from an EMBL/GenBank/DDBJ whole genome shotgun (WGS) entry which is preliminary data.</text>
</comment>
<gene>
    <name evidence="2" type="ORF">HK107_14415</name>
</gene>
<keyword evidence="1" id="KW-1133">Transmembrane helix</keyword>
<feature type="transmembrane region" description="Helical" evidence="1">
    <location>
        <begin position="83"/>
        <end position="105"/>
    </location>
</feature>
<keyword evidence="1" id="KW-0472">Membrane</keyword>
<feature type="transmembrane region" description="Helical" evidence="1">
    <location>
        <begin position="150"/>
        <end position="173"/>
    </location>
</feature>
<dbReference type="InterPro" id="IPR025495">
    <property type="entry name" value="DUF4386"/>
</dbReference>
<feature type="transmembrane region" description="Helical" evidence="1">
    <location>
        <begin position="117"/>
        <end position="143"/>
    </location>
</feature>
<dbReference type="Proteomes" id="UP000536835">
    <property type="component" value="Unassembled WGS sequence"/>
</dbReference>
<keyword evidence="1" id="KW-0812">Transmembrane</keyword>
<evidence type="ECO:0000313" key="3">
    <source>
        <dbReference type="Proteomes" id="UP000536835"/>
    </source>
</evidence>
<proteinExistence type="predicted"/>
<accession>A0A7Y3RNX0</accession>
<keyword evidence="3" id="KW-1185">Reference proteome</keyword>
<sequence>MIQQKPRPRLIGVLYLTLAILAGWSYFAVVTPAAAGLQADISVSTLRLGLLAMVVVQIIDLLIAFLLYQLMLPAGRLLAGGMMGLRLLYVIAHIVPLVGLFSALFPTVELASLQERFAAYDAGFTLSLGIFGLHLIVLGVLIFRSTFLPSLLGLGLIAAGLAYGADTLALTLYADYTVHAATIQLFVGSIAALGEITFLLWILFAGVKTFAWRAQLQDA</sequence>
<evidence type="ECO:0000256" key="1">
    <source>
        <dbReference type="SAM" id="Phobius"/>
    </source>
</evidence>
<dbReference type="RefSeq" id="WP_173201022.1">
    <property type="nucleotide sequence ID" value="NZ_JABFCX010000003.1"/>
</dbReference>
<dbReference type="Pfam" id="PF14329">
    <property type="entry name" value="DUF4386"/>
    <property type="match status" value="1"/>
</dbReference>